<dbReference type="PROSITE" id="PS51257">
    <property type="entry name" value="PROKAR_LIPOPROTEIN"/>
    <property type="match status" value="1"/>
</dbReference>
<keyword evidence="2" id="KW-0456">Lyase</keyword>
<dbReference type="InterPro" id="IPR012997">
    <property type="entry name" value="RplA"/>
</dbReference>
<keyword evidence="3" id="KW-0961">Cell wall biogenesis/degradation</keyword>
<dbReference type="Gene3D" id="3.30.70.1070">
    <property type="entry name" value="Sporulation related repeat"/>
    <property type="match status" value="1"/>
</dbReference>
<accession>A0A3B0TJH2</accession>
<dbReference type="HAMAP" id="MF_02071">
    <property type="entry name" value="RlpA"/>
    <property type="match status" value="1"/>
</dbReference>
<dbReference type="FunFam" id="2.40.40.10:FF:000003">
    <property type="entry name" value="Endolytic peptidoglycan transglycosylase RlpA"/>
    <property type="match status" value="1"/>
</dbReference>
<dbReference type="InterPro" id="IPR036680">
    <property type="entry name" value="SPOR-like_sf"/>
</dbReference>
<dbReference type="Gene3D" id="2.40.40.10">
    <property type="entry name" value="RlpA-like domain"/>
    <property type="match status" value="1"/>
</dbReference>
<evidence type="ECO:0000313" key="6">
    <source>
        <dbReference type="EMBL" id="VAW18841.1"/>
    </source>
</evidence>
<evidence type="ECO:0000256" key="2">
    <source>
        <dbReference type="ARBA" id="ARBA00023239"/>
    </source>
</evidence>
<dbReference type="Pfam" id="PF03330">
    <property type="entry name" value="DPBB_1"/>
    <property type="match status" value="1"/>
</dbReference>
<dbReference type="SUPFAM" id="SSF110997">
    <property type="entry name" value="Sporulation related repeat"/>
    <property type="match status" value="1"/>
</dbReference>
<dbReference type="AlphaFoldDB" id="A0A3B0TJH2"/>
<dbReference type="InterPro" id="IPR034718">
    <property type="entry name" value="RlpA"/>
</dbReference>
<feature type="region of interest" description="Disordered" evidence="4">
    <location>
        <begin position="187"/>
        <end position="224"/>
    </location>
</feature>
<proteinExistence type="inferred from homology"/>
<feature type="compositionally biased region" description="Basic residues" evidence="4">
    <location>
        <begin position="190"/>
        <end position="204"/>
    </location>
</feature>
<dbReference type="GO" id="GO:0016829">
    <property type="term" value="F:lyase activity"/>
    <property type="evidence" value="ECO:0007669"/>
    <property type="project" value="UniProtKB-KW"/>
</dbReference>
<dbReference type="PROSITE" id="PS51724">
    <property type="entry name" value="SPOR"/>
    <property type="match status" value="1"/>
</dbReference>
<keyword evidence="6" id="KW-0449">Lipoprotein</keyword>
<reference evidence="6" key="1">
    <citation type="submission" date="2018-06" db="EMBL/GenBank/DDBJ databases">
        <authorList>
            <person name="Zhirakovskaya E."/>
        </authorList>
    </citation>
    <scope>NUCLEOTIDE SEQUENCE</scope>
</reference>
<dbReference type="InterPro" id="IPR007730">
    <property type="entry name" value="SPOR-like_dom"/>
</dbReference>
<dbReference type="GO" id="GO:0009279">
    <property type="term" value="C:cell outer membrane"/>
    <property type="evidence" value="ECO:0007669"/>
    <property type="project" value="TreeGrafter"/>
</dbReference>
<organism evidence="6">
    <name type="scientific">hydrothermal vent metagenome</name>
    <dbReference type="NCBI Taxonomy" id="652676"/>
    <lineage>
        <taxon>unclassified sequences</taxon>
        <taxon>metagenomes</taxon>
        <taxon>ecological metagenomes</taxon>
    </lineage>
</organism>
<evidence type="ECO:0000256" key="1">
    <source>
        <dbReference type="ARBA" id="ARBA00022729"/>
    </source>
</evidence>
<dbReference type="InterPro" id="IPR009009">
    <property type="entry name" value="RlpA-like_DPBB"/>
</dbReference>
<sequence>MRLDHAGRRALKAGCVVAMSVLLGSCGGIGSRQPETNPQVYKLGDRVPEGGGVRKVGSSYQIKGRWYKPTATAKSTEVGMASWYGEYFHGRKTANGEWYDMERLSAAHPTMPLPSYVRVTNLENRRSVVVRVNDRGPYASDRVIDMSRAAADELGFVRQGTTRVSVKYIGEAPLDGDVRDMQFVDGGSKAQRRYTGSKKRRGRPKWTASIPEPKTAGALNGAAKPVGLDSAGGAKSSPLADTLLISGPLPSPRLPSTSVLPAPARAGGVLSAAPKKLIPPRFAPMPLAKDSSGLYVQAASFRKLDRARTLRDDLADLGILDILPVEIGTDTFYRVRLGPFDDVENARRVRAAVAARGLDGARIFAR</sequence>
<evidence type="ECO:0000256" key="3">
    <source>
        <dbReference type="ARBA" id="ARBA00023316"/>
    </source>
</evidence>
<dbReference type="Pfam" id="PF05036">
    <property type="entry name" value="SPOR"/>
    <property type="match status" value="1"/>
</dbReference>
<evidence type="ECO:0000259" key="5">
    <source>
        <dbReference type="PROSITE" id="PS51724"/>
    </source>
</evidence>
<dbReference type="InterPro" id="IPR036908">
    <property type="entry name" value="RlpA-like_sf"/>
</dbReference>
<dbReference type="PANTHER" id="PTHR34183:SF1">
    <property type="entry name" value="ENDOLYTIC PEPTIDOGLYCAN TRANSGLYCOSYLASE RLPA"/>
    <property type="match status" value="1"/>
</dbReference>
<dbReference type="SUPFAM" id="SSF50685">
    <property type="entry name" value="Barwin-like endoglucanases"/>
    <property type="match status" value="1"/>
</dbReference>
<feature type="domain" description="SPOR" evidence="5">
    <location>
        <begin position="288"/>
        <end position="366"/>
    </location>
</feature>
<protein>
    <submittedName>
        <fullName evidence="6">Septum-associated rare lipoprotein A</fullName>
    </submittedName>
</protein>
<dbReference type="NCBIfam" id="TIGR00413">
    <property type="entry name" value="rlpA"/>
    <property type="match status" value="1"/>
</dbReference>
<gene>
    <name evidence="6" type="ORF">MNBD_ALPHA09-1268</name>
</gene>
<dbReference type="EMBL" id="UOEM01000119">
    <property type="protein sequence ID" value="VAW18841.1"/>
    <property type="molecule type" value="Genomic_DNA"/>
</dbReference>
<dbReference type="GO" id="GO:0042834">
    <property type="term" value="F:peptidoglycan binding"/>
    <property type="evidence" value="ECO:0007669"/>
    <property type="project" value="InterPro"/>
</dbReference>
<dbReference type="GO" id="GO:0071555">
    <property type="term" value="P:cell wall organization"/>
    <property type="evidence" value="ECO:0007669"/>
    <property type="project" value="UniProtKB-KW"/>
</dbReference>
<evidence type="ECO:0000256" key="4">
    <source>
        <dbReference type="SAM" id="MobiDB-lite"/>
    </source>
</evidence>
<keyword evidence="1" id="KW-0732">Signal</keyword>
<dbReference type="CDD" id="cd22268">
    <property type="entry name" value="DPBB_RlpA-like"/>
    <property type="match status" value="1"/>
</dbReference>
<dbReference type="PANTHER" id="PTHR34183">
    <property type="entry name" value="ENDOLYTIC PEPTIDOGLYCAN TRANSGLYCOSYLASE RLPA"/>
    <property type="match status" value="1"/>
</dbReference>
<name>A0A3B0TJH2_9ZZZZ</name>